<organism evidence="1 2">
    <name type="scientific">Gossypium stocksii</name>
    <dbReference type="NCBI Taxonomy" id="47602"/>
    <lineage>
        <taxon>Eukaryota</taxon>
        <taxon>Viridiplantae</taxon>
        <taxon>Streptophyta</taxon>
        <taxon>Embryophyta</taxon>
        <taxon>Tracheophyta</taxon>
        <taxon>Spermatophyta</taxon>
        <taxon>Magnoliopsida</taxon>
        <taxon>eudicotyledons</taxon>
        <taxon>Gunneridae</taxon>
        <taxon>Pentapetalae</taxon>
        <taxon>rosids</taxon>
        <taxon>malvids</taxon>
        <taxon>Malvales</taxon>
        <taxon>Malvaceae</taxon>
        <taxon>Malvoideae</taxon>
        <taxon>Gossypium</taxon>
    </lineage>
</organism>
<evidence type="ECO:0000313" key="2">
    <source>
        <dbReference type="Proteomes" id="UP000828251"/>
    </source>
</evidence>
<name>A0A9D4AIF0_9ROSI</name>
<dbReference type="EMBL" id="JAIQCV010000002">
    <property type="protein sequence ID" value="KAH1121683.1"/>
    <property type="molecule type" value="Genomic_DNA"/>
</dbReference>
<comment type="caution">
    <text evidence="1">The sequence shown here is derived from an EMBL/GenBank/DDBJ whole genome shotgun (WGS) entry which is preliminary data.</text>
</comment>
<dbReference type="Proteomes" id="UP000828251">
    <property type="component" value="Unassembled WGS sequence"/>
</dbReference>
<accession>A0A9D4AIF0</accession>
<dbReference type="AlphaFoldDB" id="A0A9D4AIF0"/>
<gene>
    <name evidence="1" type="ORF">J1N35_004843</name>
</gene>
<sequence length="149" mass="17131">MGTRHESYLGFREKSRLTNGFDFLTEWFTSRGDMCLFKQTIKTDGCKNQLERLCTGNPLVIEDLITMRNVFLHYLVGIAPMDISRMIVEKLLTIIGDVDIVRSSRNDSKKTTSTSREINEAMEISTAMDLRAALRAQPKKRRTDRELLP</sequence>
<evidence type="ECO:0000313" key="1">
    <source>
        <dbReference type="EMBL" id="KAH1121683.1"/>
    </source>
</evidence>
<keyword evidence="2" id="KW-1185">Reference proteome</keyword>
<proteinExistence type="predicted"/>
<protein>
    <submittedName>
        <fullName evidence="1">Uncharacterized protein</fullName>
    </submittedName>
</protein>
<reference evidence="1 2" key="1">
    <citation type="journal article" date="2021" name="Plant Biotechnol. J.">
        <title>Multi-omics assisted identification of the key and species-specific regulatory components of drought-tolerant mechanisms in Gossypium stocksii.</title>
        <authorList>
            <person name="Yu D."/>
            <person name="Ke L."/>
            <person name="Zhang D."/>
            <person name="Wu Y."/>
            <person name="Sun Y."/>
            <person name="Mei J."/>
            <person name="Sun J."/>
            <person name="Sun Y."/>
        </authorList>
    </citation>
    <scope>NUCLEOTIDE SEQUENCE [LARGE SCALE GENOMIC DNA]</scope>
    <source>
        <strain evidence="2">cv. E1</strain>
        <tissue evidence="1">Leaf</tissue>
    </source>
</reference>